<sequence length="288" mass="30693">MSETHARRIQDLTRSARMLAVVGASLKLQNSDAADPAIRDLIDIGAELSAGAGIAAPDEADIAQLLTAAEMAFAEGGELLRHPDRPPGFRVEDPELLQSIGRASRSAFDRILALAETRPLLRQALTGLFLDVGTGVGGIALRAAETCPDLHVEGIDRWEFALGLAEKNVAASPHAGRICLTHLDVKALTPGPRYTLVWLPTMFMSRAVLEKAIDRVRAASCSGAWLVAALYTQPDDAFMAVMSSLRTLRGGGEVTDPAEIEALLGSRGYVDVERDAAPLATFVFGRLS</sequence>
<reference evidence="2" key="1">
    <citation type="journal article" date="2014" name="Int. J. Syst. Evol. Microbiol.">
        <title>Complete genome sequence of Corynebacterium casei LMG S-19264T (=DSM 44701T), isolated from a smear-ripened cheese.</title>
        <authorList>
            <consortium name="US DOE Joint Genome Institute (JGI-PGF)"/>
            <person name="Walter F."/>
            <person name="Albersmeier A."/>
            <person name="Kalinowski J."/>
            <person name="Ruckert C."/>
        </authorList>
    </citation>
    <scope>NUCLEOTIDE SEQUENCE</scope>
    <source>
        <strain evidence="2">CGMCC 1.15493</strain>
    </source>
</reference>
<dbReference type="InterPro" id="IPR029063">
    <property type="entry name" value="SAM-dependent_MTases_sf"/>
</dbReference>
<name>A0A916Y842_9HYPH</name>
<comment type="caution">
    <text evidence="2">The sequence shown here is derived from an EMBL/GenBank/DDBJ whole genome shotgun (WGS) entry which is preliminary data.</text>
</comment>
<dbReference type="CDD" id="cd02440">
    <property type="entry name" value="AdoMet_MTases"/>
    <property type="match status" value="1"/>
</dbReference>
<reference evidence="2" key="2">
    <citation type="submission" date="2020-09" db="EMBL/GenBank/DDBJ databases">
        <authorList>
            <person name="Sun Q."/>
            <person name="Zhou Y."/>
        </authorList>
    </citation>
    <scope>NUCLEOTIDE SEQUENCE</scope>
    <source>
        <strain evidence="2">CGMCC 1.15493</strain>
    </source>
</reference>
<dbReference type="InterPro" id="IPR041698">
    <property type="entry name" value="Methyltransf_25"/>
</dbReference>
<keyword evidence="3" id="KW-1185">Reference proteome</keyword>
<proteinExistence type="predicted"/>
<dbReference type="RefSeq" id="WP_188854379.1">
    <property type="nucleotide sequence ID" value="NZ_BMJJ01000011.1"/>
</dbReference>
<protein>
    <recommendedName>
        <fullName evidence="1">Methyltransferase domain-containing protein</fullName>
    </recommendedName>
</protein>
<organism evidence="2 3">
    <name type="scientific">Aureimonas glaciei</name>
    <dbReference type="NCBI Taxonomy" id="1776957"/>
    <lineage>
        <taxon>Bacteria</taxon>
        <taxon>Pseudomonadati</taxon>
        <taxon>Pseudomonadota</taxon>
        <taxon>Alphaproteobacteria</taxon>
        <taxon>Hyphomicrobiales</taxon>
        <taxon>Aurantimonadaceae</taxon>
        <taxon>Aureimonas</taxon>
    </lineage>
</organism>
<dbReference type="AlphaFoldDB" id="A0A916Y842"/>
<dbReference type="EMBL" id="BMJJ01000011">
    <property type="protein sequence ID" value="GGD34238.1"/>
    <property type="molecule type" value="Genomic_DNA"/>
</dbReference>
<dbReference type="Proteomes" id="UP000613160">
    <property type="component" value="Unassembled WGS sequence"/>
</dbReference>
<dbReference type="Gene3D" id="3.40.50.150">
    <property type="entry name" value="Vaccinia Virus protein VP39"/>
    <property type="match status" value="1"/>
</dbReference>
<evidence type="ECO:0000313" key="3">
    <source>
        <dbReference type="Proteomes" id="UP000613160"/>
    </source>
</evidence>
<gene>
    <name evidence="2" type="ORF">GCM10011335_41600</name>
</gene>
<feature type="domain" description="Methyltransferase" evidence="1">
    <location>
        <begin position="130"/>
        <end position="218"/>
    </location>
</feature>
<accession>A0A916Y842</accession>
<evidence type="ECO:0000259" key="1">
    <source>
        <dbReference type="Pfam" id="PF13649"/>
    </source>
</evidence>
<evidence type="ECO:0000313" key="2">
    <source>
        <dbReference type="EMBL" id="GGD34238.1"/>
    </source>
</evidence>
<dbReference type="Pfam" id="PF13649">
    <property type="entry name" value="Methyltransf_25"/>
    <property type="match status" value="1"/>
</dbReference>
<dbReference type="SUPFAM" id="SSF53335">
    <property type="entry name" value="S-adenosyl-L-methionine-dependent methyltransferases"/>
    <property type="match status" value="1"/>
</dbReference>